<dbReference type="InterPro" id="IPR022591">
    <property type="entry name" value="TAF1_HAT_dom"/>
</dbReference>
<dbReference type="GO" id="GO:0004402">
    <property type="term" value="F:histone acetyltransferase activity"/>
    <property type="evidence" value="ECO:0007669"/>
    <property type="project" value="InterPro"/>
</dbReference>
<feature type="compositionally biased region" description="Basic residues" evidence="3">
    <location>
        <begin position="950"/>
        <end position="959"/>
    </location>
</feature>
<reference evidence="5 6" key="1">
    <citation type="journal article" date="2013" name="MBio">
        <title>Genome sequencing of the plant pathogen Taphrina deformans, the causal agent of peach leaf curl.</title>
        <authorList>
            <person name="Cisse O.H."/>
            <person name="Almeida J.M.G.C.F."/>
            <person name="Fonseca A."/>
            <person name="Kumar A.A."/>
            <person name="Salojaervi J."/>
            <person name="Overmyer K."/>
            <person name="Hauser P.M."/>
            <person name="Pagni M."/>
        </authorList>
    </citation>
    <scope>NUCLEOTIDE SEQUENCE [LARGE SCALE GENOMIC DNA]</scope>
    <source>
        <strain evidence="6">PYCC 5710 / ATCC 11124 / CBS 356.35 / IMI 108563 / JCM 9778 / NBRC 8474</strain>
    </source>
</reference>
<dbReference type="EMBL" id="CAHR02000366">
    <property type="protein sequence ID" value="CCG84974.1"/>
    <property type="molecule type" value="Genomic_DNA"/>
</dbReference>
<dbReference type="InterPro" id="IPR040240">
    <property type="entry name" value="TAF1"/>
</dbReference>
<dbReference type="PANTHER" id="PTHR13900">
    <property type="entry name" value="TRANSCRIPTION INITIATION FACTOR TFIID"/>
    <property type="match status" value="1"/>
</dbReference>
<comment type="caution">
    <text evidence="5">The sequence shown here is derived from an EMBL/GenBank/DDBJ whole genome shotgun (WGS) entry which is preliminary data.</text>
</comment>
<dbReference type="PANTHER" id="PTHR13900:SF0">
    <property type="entry name" value="TRANSCRIPTION INITIATION FACTOR TFIID SUBUNIT 1"/>
    <property type="match status" value="1"/>
</dbReference>
<dbReference type="GO" id="GO:0017025">
    <property type="term" value="F:TBP-class protein binding"/>
    <property type="evidence" value="ECO:0007669"/>
    <property type="project" value="InterPro"/>
</dbReference>
<organism evidence="5 6">
    <name type="scientific">Taphrina deformans (strain PYCC 5710 / ATCC 11124 / CBS 356.35 / IMI 108563 / JCM 9778 / NBRC 8474)</name>
    <name type="common">Peach leaf curl fungus</name>
    <name type="synonym">Lalaria deformans</name>
    <dbReference type="NCBI Taxonomy" id="1097556"/>
    <lineage>
        <taxon>Eukaryota</taxon>
        <taxon>Fungi</taxon>
        <taxon>Dikarya</taxon>
        <taxon>Ascomycota</taxon>
        <taxon>Taphrinomycotina</taxon>
        <taxon>Taphrinomycetes</taxon>
        <taxon>Taphrinales</taxon>
        <taxon>Taphrinaceae</taxon>
        <taxon>Taphrina</taxon>
    </lineage>
</organism>
<feature type="region of interest" description="Disordered" evidence="3">
    <location>
        <begin position="931"/>
        <end position="959"/>
    </location>
</feature>
<evidence type="ECO:0000313" key="6">
    <source>
        <dbReference type="Proteomes" id="UP000013776"/>
    </source>
</evidence>
<feature type="compositionally biased region" description="Low complexity" evidence="3">
    <location>
        <begin position="823"/>
        <end position="835"/>
    </location>
</feature>
<evidence type="ECO:0000259" key="4">
    <source>
        <dbReference type="Pfam" id="PF12157"/>
    </source>
</evidence>
<evidence type="ECO:0000256" key="3">
    <source>
        <dbReference type="SAM" id="MobiDB-lite"/>
    </source>
</evidence>
<feature type="compositionally biased region" description="Acidic residues" evidence="3">
    <location>
        <begin position="69"/>
        <end position="81"/>
    </location>
</feature>
<dbReference type="eggNOG" id="KOG0008">
    <property type="taxonomic scope" value="Eukaryota"/>
</dbReference>
<comment type="subcellular location">
    <subcellularLocation>
        <location evidence="1">Nucleus</location>
    </subcellularLocation>
</comment>
<dbReference type="STRING" id="1097556.R4XKJ4"/>
<proteinExistence type="predicted"/>
<evidence type="ECO:0000256" key="1">
    <source>
        <dbReference type="ARBA" id="ARBA00004123"/>
    </source>
</evidence>
<accession>R4XKJ4</accession>
<dbReference type="AlphaFoldDB" id="R4XKJ4"/>
<keyword evidence="2" id="KW-0539">Nucleus</keyword>
<feature type="domain" description="Transcription initiation factor TFIID subunit 1 histone acetyltransferase" evidence="4">
    <location>
        <begin position="351"/>
        <end position="800"/>
    </location>
</feature>
<protein>
    <recommendedName>
        <fullName evidence="4">Transcription initiation factor TFIID subunit 1 histone acetyltransferase domain-containing protein</fullName>
    </recommendedName>
</protein>
<dbReference type="OrthoDB" id="5752at2759"/>
<keyword evidence="6" id="KW-1185">Reference proteome</keyword>
<dbReference type="GO" id="GO:0005669">
    <property type="term" value="C:transcription factor TFIID complex"/>
    <property type="evidence" value="ECO:0007669"/>
    <property type="project" value="InterPro"/>
</dbReference>
<sequence length="959" mass="109167">MEADEDIDLFGDADDTDHFFLPEHYVQHDTHATDEINPFDLVNQQVAEGGGPSKVLENIENGSLVSDGLSDDEELPEEEEPTNPTEEVNYEDLIAQAQQNVDKGSGDQGDDVHLPDFGGLPAGASGAMARWMAGVEQTDGTGDDVEDLDSFEDAMSREEILREYYPSFKRDQVLDFSDLFAVRPLKHSGKPDRKIRQVVPNKIQLEVEPASENLFKSSVRRKRNSQARRSGIIEVNSLESIVKRTRGNEADQINHNLDENDIDMIIACKPWDVLSDDSEEQNGYSKTVEMPKLHFFTNNHHLWMNDDIYDGTILADSVMLDMNDPRLYLTNDVSKAKQISVKKSQQPQRRYNFSNDEAYALLQATHQSRVRSNLTQLSLEHAGFSDRLQTPYYKTILSKSEARAYHRPTMVFKPNQEVRFSRVRPRKKKDKDRTKDPKILLKTTKDISLSDNSGFVCLEYSEEYPTILSNVGMSSKIVNYYRKRSEEDEARPNATYGEPSILGPNDRSPFWNFGSVEPGETVQTVYNKLYRAPIFRHAPPKTDFLLVRSSTKLGNRFYLRNLKHVFVVGQTLPVIDIPGPHSRKVTTSYKNRLKMITYRLIRKSENQRLLVKDLIKHFPDQNELQIRQRLKDFMEFQRKGEDQNFWKLKAGDILPGEEATRSMIDPETVCLIESMQVGQRHLEDSGYGKSTEVEDEQEENMTTEQKLAPWIATRNFINATQGKAMLQLYGEGDPTGRGEGVSFIRTSMKGGFKVAGESVNDTLENEKPVPKGAHAYNVAKQQRAYEDEIARIWKAQKTSLSMTNDQVLDTEALENNGGEFEADSPFDIAPSPSAASDHDDDMMSMTSGMSASNLNKVLKIQRVSKDSNGNLVTSTEVVRDSHVIHAYIQKRRIMEEEDMDVDGGAIEKSTDEEKNKRVKKKLEDELARLKRNAERRRIRKMQKDAGLIKSKPKKQKVEQ</sequence>
<feature type="region of interest" description="Disordered" evidence="3">
    <location>
        <begin position="50"/>
        <end position="88"/>
    </location>
</feature>
<dbReference type="GO" id="GO:0016251">
    <property type="term" value="F:RNA polymerase II general transcription initiation factor activity"/>
    <property type="evidence" value="ECO:0007669"/>
    <property type="project" value="InterPro"/>
</dbReference>
<gene>
    <name evidence="5" type="ORF">TAPDE_005550</name>
</gene>
<name>R4XKJ4_TAPDE</name>
<evidence type="ECO:0000256" key="2">
    <source>
        <dbReference type="ARBA" id="ARBA00023242"/>
    </source>
</evidence>
<feature type="region of interest" description="Disordered" evidence="3">
    <location>
        <begin position="817"/>
        <end position="841"/>
    </location>
</feature>
<dbReference type="Pfam" id="PF12157">
    <property type="entry name" value="DUF3591"/>
    <property type="match status" value="1"/>
</dbReference>
<dbReference type="Proteomes" id="UP000013776">
    <property type="component" value="Unassembled WGS sequence"/>
</dbReference>
<evidence type="ECO:0000313" key="5">
    <source>
        <dbReference type="EMBL" id="CCG84974.1"/>
    </source>
</evidence>
<dbReference type="GO" id="GO:0051123">
    <property type="term" value="P:RNA polymerase II preinitiation complex assembly"/>
    <property type="evidence" value="ECO:0007669"/>
    <property type="project" value="TreeGrafter"/>
</dbReference>
<dbReference type="VEuPathDB" id="FungiDB:TAPDE_005550"/>